<keyword evidence="1" id="KW-0732">Signal</keyword>
<dbReference type="EMBL" id="QZJZ01000022">
    <property type="protein sequence ID" value="RJP60796.1"/>
    <property type="molecule type" value="Genomic_DNA"/>
</dbReference>
<protein>
    <submittedName>
        <fullName evidence="2">Uncharacterized protein</fullName>
    </submittedName>
</protein>
<evidence type="ECO:0000256" key="1">
    <source>
        <dbReference type="SAM" id="SignalP"/>
    </source>
</evidence>
<sequence length="484" mass="56941">MNTLSCRTMLFIVSCLAFLSEASYARTYYFFPPEEDFKELFKAELIFPPDVSTPVIFMLTRKQKPDNLESTITFLRKNARYWIIPDQNNPINVYISGRKLTTLEFDTVPNTLIEWDGERDRQRVLLYKALQEKRDFLRYYAQQIDNEISAYMKNHYHEDYNKLLDLHTRFDKGLITIEELIASIIELALKYSIDLDMFPQVAAYYKTVIKTSPLQPHKYSQTLLMSEKEKLNSALIDMRAQFSPEEMEFLLDHVVQGHLGLSQYRHFMDLMKKYNLDISQLYPAYAGNILKLAWRAEFKTDAFQHQIESIVMSVNNYIAPKEEDDIIDRWIRFNELFMQFTNGPVTVEEYKYIGQIQPPAYTGTLPEYKKSLLKKLNDIWSDTVQKKTAETLQAFYKYVTIYQDDFAKIKESLQDNDSTVIILLGDPYDIEAYYFWFAGARNGAVIRITPTPIIKDLSNERYFELMRGKKSHFEKLLEGIGETE</sequence>
<feature type="chain" id="PRO_5017400438" evidence="1">
    <location>
        <begin position="26"/>
        <end position="484"/>
    </location>
</feature>
<evidence type="ECO:0000313" key="2">
    <source>
        <dbReference type="EMBL" id="RJP60796.1"/>
    </source>
</evidence>
<gene>
    <name evidence="2" type="ORF">C4541_03415</name>
</gene>
<name>A0A3A4R8M5_9BACT</name>
<comment type="caution">
    <text evidence="2">The sequence shown here is derived from an EMBL/GenBank/DDBJ whole genome shotgun (WGS) entry which is preliminary data.</text>
</comment>
<accession>A0A3A4R8M5</accession>
<dbReference type="Proteomes" id="UP000266426">
    <property type="component" value="Unassembled WGS sequence"/>
</dbReference>
<feature type="signal peptide" evidence="1">
    <location>
        <begin position="1"/>
        <end position="25"/>
    </location>
</feature>
<dbReference type="AlphaFoldDB" id="A0A3A4R8M5"/>
<proteinExistence type="predicted"/>
<evidence type="ECO:0000313" key="3">
    <source>
        <dbReference type="Proteomes" id="UP000266426"/>
    </source>
</evidence>
<organism evidence="2 3">
    <name type="scientific">Candidatus Auribacter fodinae</name>
    <dbReference type="NCBI Taxonomy" id="2093366"/>
    <lineage>
        <taxon>Bacteria</taxon>
        <taxon>Pseudomonadati</taxon>
        <taxon>Candidatus Auribacterota</taxon>
        <taxon>Candidatus Auribacteria</taxon>
        <taxon>Candidatus Auribacterales</taxon>
        <taxon>Candidatus Auribacteraceae</taxon>
        <taxon>Candidatus Auribacter</taxon>
    </lineage>
</organism>
<reference evidence="2 3" key="1">
    <citation type="journal article" date="2017" name="ISME J.">
        <title>Energy and carbon metabolisms in a deep terrestrial subsurface fluid microbial community.</title>
        <authorList>
            <person name="Momper L."/>
            <person name="Jungbluth S.P."/>
            <person name="Lee M.D."/>
            <person name="Amend J.P."/>
        </authorList>
    </citation>
    <scope>NUCLEOTIDE SEQUENCE [LARGE SCALE GENOMIC DNA]</scope>
    <source>
        <strain evidence="2">SURF_26</strain>
    </source>
</reference>